<dbReference type="Pfam" id="PF06055">
    <property type="entry name" value="ExoD"/>
    <property type="match status" value="1"/>
</dbReference>
<name>A0A1I7K163_9BURK</name>
<proteinExistence type="predicted"/>
<dbReference type="PANTHER" id="PTHR41795:SF1">
    <property type="entry name" value="EXOPOLYSACCHARIDE SYNTHESIS PROTEIN"/>
    <property type="match status" value="1"/>
</dbReference>
<accession>A0A1I7K163</accession>
<keyword evidence="3" id="KW-1185">Reference proteome</keyword>
<reference evidence="3" key="1">
    <citation type="submission" date="2016-10" db="EMBL/GenBank/DDBJ databases">
        <authorList>
            <person name="Varghese N."/>
            <person name="Submissions S."/>
        </authorList>
    </citation>
    <scope>NUCLEOTIDE SEQUENCE [LARGE SCALE GENOMIC DNA]</scope>
    <source>
        <strain evidence="3">CGMCC 1.11014</strain>
    </source>
</reference>
<dbReference type="Proteomes" id="UP000199391">
    <property type="component" value="Unassembled WGS sequence"/>
</dbReference>
<keyword evidence="1" id="KW-0472">Membrane</keyword>
<sequence length="206" mass="22364">MQSEPISRKLHALIRSLPPTGVTLSELIHKVGGDGLLMLTALLTLVFIIPVSIPGVSTVFGAAILLIAVSRLFGRELWIPARLKHKTIGTKKLRPVLRKALSWLHKIERVSRPNRIQWLVADGPMERLNNAALILGAILLMVPFGFIPFSNTFPALALLFMAIGLLQRDGVCVLLGYVGNVATMIYFGVLIAGGGLAVQEVFSRLA</sequence>
<dbReference type="PIRSF" id="PIRSF033239">
    <property type="entry name" value="ExoD"/>
    <property type="match status" value="1"/>
</dbReference>
<dbReference type="RefSeq" id="WP_093556577.1">
    <property type="nucleotide sequence ID" value="NZ_FPBO01000014.1"/>
</dbReference>
<dbReference type="PANTHER" id="PTHR41795">
    <property type="entry name" value="EXOPOLYSACCHARIDE SYNTHESIS PROTEIN"/>
    <property type="match status" value="1"/>
</dbReference>
<protein>
    <submittedName>
        <fullName evidence="2">Uncharacterized conserved protein</fullName>
    </submittedName>
</protein>
<dbReference type="InterPro" id="IPR010331">
    <property type="entry name" value="ExoD"/>
</dbReference>
<dbReference type="OrthoDB" id="21339at2"/>
<organism evidence="2 3">
    <name type="scientific">Pseudoduganella namucuonensis</name>
    <dbReference type="NCBI Taxonomy" id="1035707"/>
    <lineage>
        <taxon>Bacteria</taxon>
        <taxon>Pseudomonadati</taxon>
        <taxon>Pseudomonadota</taxon>
        <taxon>Betaproteobacteria</taxon>
        <taxon>Burkholderiales</taxon>
        <taxon>Oxalobacteraceae</taxon>
        <taxon>Telluria group</taxon>
        <taxon>Pseudoduganella</taxon>
    </lineage>
</organism>
<dbReference type="AlphaFoldDB" id="A0A1I7K163"/>
<evidence type="ECO:0000256" key="1">
    <source>
        <dbReference type="SAM" id="Phobius"/>
    </source>
</evidence>
<evidence type="ECO:0000313" key="3">
    <source>
        <dbReference type="Proteomes" id="UP000199391"/>
    </source>
</evidence>
<evidence type="ECO:0000313" key="2">
    <source>
        <dbReference type="EMBL" id="SFU91131.1"/>
    </source>
</evidence>
<gene>
    <name evidence="2" type="ORF">SAMN05216552_101461</name>
</gene>
<dbReference type="STRING" id="1035707.SAMN05216552_101461"/>
<feature type="transmembrane region" description="Helical" evidence="1">
    <location>
        <begin position="132"/>
        <end position="165"/>
    </location>
</feature>
<feature type="transmembrane region" description="Helical" evidence="1">
    <location>
        <begin position="177"/>
        <end position="198"/>
    </location>
</feature>
<keyword evidence="1" id="KW-0812">Transmembrane</keyword>
<keyword evidence="1" id="KW-1133">Transmembrane helix</keyword>
<dbReference type="EMBL" id="FPBO01000014">
    <property type="protein sequence ID" value="SFU91131.1"/>
    <property type="molecule type" value="Genomic_DNA"/>
</dbReference>